<dbReference type="GO" id="GO:0046983">
    <property type="term" value="F:protein dimerization activity"/>
    <property type="evidence" value="ECO:0007669"/>
    <property type="project" value="InterPro"/>
</dbReference>
<feature type="compositionally biased region" description="Basic and acidic residues" evidence="7">
    <location>
        <begin position="59"/>
        <end position="71"/>
    </location>
</feature>
<dbReference type="AlphaFoldDB" id="A0A7R8UV58"/>
<keyword evidence="2" id="KW-0805">Transcription regulation</keyword>
<feature type="region of interest" description="Disordered" evidence="7">
    <location>
        <begin position="312"/>
        <end position="381"/>
    </location>
</feature>
<keyword evidence="5" id="KW-0539">Nucleus</keyword>
<gene>
    <name evidence="9" type="ORF">HERILL_LOCUS10226</name>
</gene>
<feature type="compositionally biased region" description="Polar residues" evidence="7">
    <location>
        <begin position="576"/>
        <end position="602"/>
    </location>
</feature>
<feature type="region of interest" description="Disordered" evidence="7">
    <location>
        <begin position="480"/>
        <end position="665"/>
    </location>
</feature>
<dbReference type="Gene3D" id="4.10.280.10">
    <property type="entry name" value="Helix-loop-helix DNA-binding domain"/>
    <property type="match status" value="1"/>
</dbReference>
<feature type="compositionally biased region" description="Polar residues" evidence="7">
    <location>
        <begin position="1"/>
        <end position="26"/>
    </location>
</feature>
<feature type="region of interest" description="Disordered" evidence="7">
    <location>
        <begin position="1"/>
        <end position="79"/>
    </location>
</feature>
<name>A0A7R8UV58_HERIL</name>
<evidence type="ECO:0000259" key="8">
    <source>
        <dbReference type="PROSITE" id="PS50888"/>
    </source>
</evidence>
<dbReference type="Pfam" id="PF00010">
    <property type="entry name" value="HLH"/>
    <property type="match status" value="1"/>
</dbReference>
<feature type="compositionally biased region" description="Basic and acidic residues" evidence="7">
    <location>
        <begin position="38"/>
        <end position="47"/>
    </location>
</feature>
<feature type="compositionally biased region" description="Low complexity" evidence="7">
    <location>
        <begin position="503"/>
        <end position="529"/>
    </location>
</feature>
<dbReference type="InParanoid" id="A0A7R8UV58"/>
<feature type="coiled-coil region" evidence="6">
    <location>
        <begin position="438"/>
        <end position="472"/>
    </location>
</feature>
<dbReference type="Proteomes" id="UP000594454">
    <property type="component" value="Chromosome 4"/>
</dbReference>
<dbReference type="PANTHER" id="PTHR11969:SF99">
    <property type="entry name" value="MAX-BINDING PROTEIN MNT"/>
    <property type="match status" value="1"/>
</dbReference>
<dbReference type="OrthoDB" id="5920083at2759"/>
<dbReference type="GO" id="GO:0005634">
    <property type="term" value="C:nucleus"/>
    <property type="evidence" value="ECO:0007669"/>
    <property type="project" value="UniProtKB-SubCell"/>
</dbReference>
<dbReference type="SUPFAM" id="SSF47459">
    <property type="entry name" value="HLH, helix-loop-helix DNA-binding domain"/>
    <property type="match status" value="1"/>
</dbReference>
<feature type="compositionally biased region" description="Low complexity" evidence="7">
    <location>
        <begin position="312"/>
        <end position="352"/>
    </location>
</feature>
<keyword evidence="3" id="KW-0238">DNA-binding</keyword>
<feature type="compositionally biased region" description="Low complexity" evidence="7">
    <location>
        <begin position="603"/>
        <end position="655"/>
    </location>
</feature>
<dbReference type="SMART" id="SM00353">
    <property type="entry name" value="HLH"/>
    <property type="match status" value="1"/>
</dbReference>
<sequence>MGPSPTSVASIIGTSSNHSNNNSQILIGTHGAANGYDLHGHQQHEFGKTPAGAAGLPNDGRKSEEPCRNGEHPLASQPPSSYLLISAKNENGTASGAVTSTQLSDQVNSNSKAENCDPFLHHCNNKINNANNKTEIGSKCRPADQVLPSLQPTSSPPSALNAAYPPGSSRLLVTPSSRSPLPYTPPSKIKKITPLTPPPTSSRKLVEITRTRSSSLSSTNFTANVGSGAVSLAPVTGATHQTPMGLSTVVAAGTAATAAEGATAVAATSLLHSRIVANGGGGGNVLANSGTEDSSQSSLNLSSSGYLSGSSANSSVGVSSSSSNLNISNSSTSSLTPATVAGLGNLNGNGANEHQLPGQAAATTGRRRTTSTNSSGGKQRSPCILRAGTREVHNKLEKHRRAHLKECFEQLKVQLQLHDEERKKTSNLAILGAAYRHVMSLKKKGRELEQQVEQLAKEKINYQKRILNLKRELSARHDFDFSSVPSDSEMMQGERDSLSDTLSSARGSATRYSSSSSLSSATTVPSPSGSGSGNMTQSGLTTRAISPQVSMPTSLSTITTLHTPPSPSNHPHHIHQQQMSKSMNPDTIIGNSVPLSLTTKQMPRSSPTPSTPSPSSSSMNGIPPSSPNVSSSGSPSSISMSSLSTSPPIIIPQSPLGGTLGGSATSPAPVPISLKITNVPNGVKVPQTASIISSLSTSSQHIPPSSSPLFSSSASNLTIISSTTNNSLGSSLASMTVAPVATSSPPVLNYTTSENSILSATPLTTATTINSGMPLNLNASASLPHVQIVHAGKNGICRKPNDFHEPSIISASIVATQQPQHQSHSSVSGVSASQIIVTNNASTATTITTKEKISESGEQHGTKCINLVNSIPLTSLDQATLSSSVIFPMLSDFNSQSIRFPPRIAFEVQQQPRNPPTSTARLLVGAATAVSTPSRTGPGVGSAVVNSTESARLPGGAEVNILPPNGKMALLNNGIALKGADGVGTNGRAVHVVTPIQPRIPIVVSQTHLAQLPNVNLTVAGRQLPMINTQYLNSMEPPVVVAVTNNQTASTLSSVPNTATSVAVATATANGGVS</sequence>
<feature type="compositionally biased region" description="Polar residues" evidence="7">
    <location>
        <begin position="534"/>
        <end position="558"/>
    </location>
</feature>
<dbReference type="EMBL" id="LR899012">
    <property type="protein sequence ID" value="CAD7087522.1"/>
    <property type="molecule type" value="Genomic_DNA"/>
</dbReference>
<comment type="subcellular location">
    <subcellularLocation>
        <location evidence="1">Nucleus</location>
    </subcellularLocation>
</comment>
<keyword evidence="6" id="KW-0175">Coiled coil</keyword>
<feature type="compositionally biased region" description="Low complexity" evidence="7">
    <location>
        <begin position="360"/>
        <end position="377"/>
    </location>
</feature>
<proteinExistence type="predicted"/>
<evidence type="ECO:0000256" key="4">
    <source>
        <dbReference type="ARBA" id="ARBA00023163"/>
    </source>
</evidence>
<feature type="region of interest" description="Disordered" evidence="7">
    <location>
        <begin position="170"/>
        <end position="203"/>
    </location>
</feature>
<evidence type="ECO:0000313" key="10">
    <source>
        <dbReference type="Proteomes" id="UP000594454"/>
    </source>
</evidence>
<reference evidence="9 10" key="1">
    <citation type="submission" date="2020-11" db="EMBL/GenBank/DDBJ databases">
        <authorList>
            <person name="Wallbank WR R."/>
            <person name="Pardo Diaz C."/>
            <person name="Kozak K."/>
            <person name="Martin S."/>
            <person name="Jiggins C."/>
            <person name="Moest M."/>
            <person name="Warren A I."/>
            <person name="Generalovic N T."/>
            <person name="Byers J.R.P. K."/>
            <person name="Montejo-Kovacevich G."/>
            <person name="Yen C E."/>
        </authorList>
    </citation>
    <scope>NUCLEOTIDE SEQUENCE [LARGE SCALE GENOMIC DNA]</scope>
</reference>
<dbReference type="GO" id="GO:0000978">
    <property type="term" value="F:RNA polymerase II cis-regulatory region sequence-specific DNA binding"/>
    <property type="evidence" value="ECO:0007669"/>
    <property type="project" value="TreeGrafter"/>
</dbReference>
<evidence type="ECO:0000256" key="5">
    <source>
        <dbReference type="ARBA" id="ARBA00023242"/>
    </source>
</evidence>
<dbReference type="PROSITE" id="PS50888">
    <property type="entry name" value="BHLH"/>
    <property type="match status" value="1"/>
</dbReference>
<keyword evidence="4" id="KW-0804">Transcription</keyword>
<keyword evidence="10" id="KW-1185">Reference proteome</keyword>
<dbReference type="GO" id="GO:0000981">
    <property type="term" value="F:DNA-binding transcription factor activity, RNA polymerase II-specific"/>
    <property type="evidence" value="ECO:0007669"/>
    <property type="project" value="TreeGrafter"/>
</dbReference>
<evidence type="ECO:0000256" key="2">
    <source>
        <dbReference type="ARBA" id="ARBA00023015"/>
    </source>
</evidence>
<dbReference type="PANTHER" id="PTHR11969">
    <property type="entry name" value="MAX DIMERIZATION, MAD"/>
    <property type="match status" value="1"/>
</dbReference>
<feature type="domain" description="BHLH" evidence="8">
    <location>
        <begin position="388"/>
        <end position="441"/>
    </location>
</feature>
<evidence type="ECO:0000256" key="3">
    <source>
        <dbReference type="ARBA" id="ARBA00023125"/>
    </source>
</evidence>
<evidence type="ECO:0000313" key="9">
    <source>
        <dbReference type="EMBL" id="CAD7087522.1"/>
    </source>
</evidence>
<dbReference type="InterPro" id="IPR036638">
    <property type="entry name" value="HLH_DNA-bd_sf"/>
</dbReference>
<evidence type="ECO:0000256" key="6">
    <source>
        <dbReference type="SAM" id="Coils"/>
    </source>
</evidence>
<evidence type="ECO:0000256" key="7">
    <source>
        <dbReference type="SAM" id="MobiDB-lite"/>
    </source>
</evidence>
<organism evidence="9 10">
    <name type="scientific">Hermetia illucens</name>
    <name type="common">Black soldier fly</name>
    <dbReference type="NCBI Taxonomy" id="343691"/>
    <lineage>
        <taxon>Eukaryota</taxon>
        <taxon>Metazoa</taxon>
        <taxon>Ecdysozoa</taxon>
        <taxon>Arthropoda</taxon>
        <taxon>Hexapoda</taxon>
        <taxon>Insecta</taxon>
        <taxon>Pterygota</taxon>
        <taxon>Neoptera</taxon>
        <taxon>Endopterygota</taxon>
        <taxon>Diptera</taxon>
        <taxon>Brachycera</taxon>
        <taxon>Stratiomyomorpha</taxon>
        <taxon>Stratiomyidae</taxon>
        <taxon>Hermetiinae</taxon>
        <taxon>Hermetia</taxon>
    </lineage>
</organism>
<dbReference type="InterPro" id="IPR011598">
    <property type="entry name" value="bHLH_dom"/>
</dbReference>
<accession>A0A7R8UV58</accession>
<evidence type="ECO:0000256" key="1">
    <source>
        <dbReference type="ARBA" id="ARBA00004123"/>
    </source>
</evidence>
<protein>
    <recommendedName>
        <fullName evidence="8">BHLH domain-containing protein</fullName>
    </recommendedName>
</protein>